<dbReference type="EMBL" id="CAJVCH010523762">
    <property type="protein sequence ID" value="CAG7821873.1"/>
    <property type="molecule type" value="Genomic_DNA"/>
</dbReference>
<sequence length="43" mass="5180">REEHIKIFYRNDTQKEPQELKMPGCVNKPLSNIFQMRVPGFME</sequence>
<organism evidence="1 2">
    <name type="scientific">Allacma fusca</name>
    <dbReference type="NCBI Taxonomy" id="39272"/>
    <lineage>
        <taxon>Eukaryota</taxon>
        <taxon>Metazoa</taxon>
        <taxon>Ecdysozoa</taxon>
        <taxon>Arthropoda</taxon>
        <taxon>Hexapoda</taxon>
        <taxon>Collembola</taxon>
        <taxon>Symphypleona</taxon>
        <taxon>Sminthuridae</taxon>
        <taxon>Allacma</taxon>
    </lineage>
</organism>
<accession>A0A8J2KUQ0</accession>
<dbReference type="AlphaFoldDB" id="A0A8J2KUQ0"/>
<reference evidence="1" key="1">
    <citation type="submission" date="2021-06" db="EMBL/GenBank/DDBJ databases">
        <authorList>
            <person name="Hodson N. C."/>
            <person name="Mongue J. A."/>
            <person name="Jaron S. K."/>
        </authorList>
    </citation>
    <scope>NUCLEOTIDE SEQUENCE</scope>
</reference>
<comment type="caution">
    <text evidence="1">The sequence shown here is derived from an EMBL/GenBank/DDBJ whole genome shotgun (WGS) entry which is preliminary data.</text>
</comment>
<gene>
    <name evidence="1" type="ORF">AFUS01_LOCUS32178</name>
</gene>
<keyword evidence="2" id="KW-1185">Reference proteome</keyword>
<dbReference type="Proteomes" id="UP000708208">
    <property type="component" value="Unassembled WGS sequence"/>
</dbReference>
<proteinExistence type="predicted"/>
<name>A0A8J2KUQ0_9HEXA</name>
<evidence type="ECO:0000313" key="2">
    <source>
        <dbReference type="Proteomes" id="UP000708208"/>
    </source>
</evidence>
<protein>
    <submittedName>
        <fullName evidence="1">Uncharacterized protein</fullName>
    </submittedName>
</protein>
<feature type="non-terminal residue" evidence="1">
    <location>
        <position position="1"/>
    </location>
</feature>
<evidence type="ECO:0000313" key="1">
    <source>
        <dbReference type="EMBL" id="CAG7821873.1"/>
    </source>
</evidence>